<feature type="compositionally biased region" description="Basic and acidic residues" evidence="1">
    <location>
        <begin position="374"/>
        <end position="386"/>
    </location>
</feature>
<keyword evidence="4" id="KW-1185">Reference proteome</keyword>
<dbReference type="GeneID" id="63737249"/>
<proteinExistence type="predicted"/>
<dbReference type="SUPFAM" id="SSF47459">
    <property type="entry name" value="HLH, helix-loop-helix DNA-binding domain"/>
    <property type="match status" value="1"/>
</dbReference>
<comment type="caution">
    <text evidence="3">The sequence shown here is derived from an EMBL/GenBank/DDBJ whole genome shotgun (WGS) entry which is preliminary data.</text>
</comment>
<feature type="compositionally biased region" description="Polar residues" evidence="1">
    <location>
        <begin position="324"/>
        <end position="339"/>
    </location>
</feature>
<organism evidence="3 4">
    <name type="scientific">Metarhizium album (strain ARSEF 1941)</name>
    <dbReference type="NCBI Taxonomy" id="1081103"/>
    <lineage>
        <taxon>Eukaryota</taxon>
        <taxon>Fungi</taxon>
        <taxon>Dikarya</taxon>
        <taxon>Ascomycota</taxon>
        <taxon>Pezizomycotina</taxon>
        <taxon>Sordariomycetes</taxon>
        <taxon>Hypocreomycetidae</taxon>
        <taxon>Hypocreales</taxon>
        <taxon>Clavicipitaceae</taxon>
        <taxon>Metarhizium</taxon>
    </lineage>
</organism>
<dbReference type="HOGENOM" id="CLU_041446_0_0_1"/>
<feature type="compositionally biased region" description="Gly residues" evidence="1">
    <location>
        <begin position="410"/>
        <end position="421"/>
    </location>
</feature>
<feature type="compositionally biased region" description="Low complexity" evidence="1">
    <location>
        <begin position="349"/>
        <end position="369"/>
    </location>
</feature>
<evidence type="ECO:0000313" key="3">
    <source>
        <dbReference type="EMBL" id="KHN99096.1"/>
    </source>
</evidence>
<feature type="compositionally biased region" description="Basic and acidic residues" evidence="1">
    <location>
        <begin position="270"/>
        <end position="281"/>
    </location>
</feature>
<feature type="compositionally biased region" description="Basic and acidic residues" evidence="1">
    <location>
        <begin position="234"/>
        <end position="255"/>
    </location>
</feature>
<dbReference type="Pfam" id="PF00010">
    <property type="entry name" value="HLH"/>
    <property type="match status" value="1"/>
</dbReference>
<feature type="region of interest" description="Disordered" evidence="1">
    <location>
        <begin position="191"/>
        <end position="386"/>
    </location>
</feature>
<sequence>MDDSVTRKQSAGSMELDLSSSQQTSQPAQDTSSCWATSTASAGMGAFGFTSAPPDMSIPSFDPAIAAFADMAFTPPLQAPSSSAFPAEKNTMTSLRPDSIQARYFHDKKRIKVEPDTSALDSIDYWVSFDDDLDKMGSFEIDYSKRPHPLGQSGPGIVCDSIPGLGSGLYSTSTAPFREEDFFDDSAFEQALSDDEEMLESTAKPGENTTQLENTSASQQAINNNGPLSIRSQDANRFEPGPRPRLEPAHKDVSKEMSQTYPQGPEPDVDEQRRFLEEALHSGRIPGALIPPNGFEIGFGAGMGCRPPQEFMNRPFSPSGKPAESQSTSRGTSKTQTGEVTDETASKQPTTKRPTTTRTGSSKKSTTGGASKPRSADRIAHNDVERKYRTNLKDRIAELRAAVPSLQASGGDGDSEGGSAGGQQNAAKISKEPDSVSVRPFCSIAHDPPES</sequence>
<dbReference type="InterPro" id="IPR036638">
    <property type="entry name" value="HLH_DNA-bd_sf"/>
</dbReference>
<dbReference type="Proteomes" id="UP000030816">
    <property type="component" value="Unassembled WGS sequence"/>
</dbReference>
<evidence type="ECO:0000256" key="1">
    <source>
        <dbReference type="SAM" id="MobiDB-lite"/>
    </source>
</evidence>
<accession>A0A0B2WSP7</accession>
<gene>
    <name evidence="3" type="ORF">MAM_02794</name>
</gene>
<dbReference type="GO" id="GO:0003677">
    <property type="term" value="F:DNA binding"/>
    <property type="evidence" value="ECO:0007669"/>
    <property type="project" value="UniProtKB-KW"/>
</dbReference>
<dbReference type="Gene3D" id="4.10.280.10">
    <property type="entry name" value="Helix-loop-helix DNA-binding domain"/>
    <property type="match status" value="1"/>
</dbReference>
<keyword evidence="3" id="KW-0238">DNA-binding</keyword>
<feature type="region of interest" description="Disordered" evidence="1">
    <location>
        <begin position="403"/>
        <end position="451"/>
    </location>
</feature>
<name>A0A0B2WSP7_METAS</name>
<reference evidence="3 4" key="1">
    <citation type="journal article" date="2014" name="Proc. Natl. Acad. Sci. U.S.A.">
        <title>Trajectory and genomic determinants of fungal-pathogen speciation and host adaptation.</title>
        <authorList>
            <person name="Hu X."/>
            <person name="Xiao G."/>
            <person name="Zheng P."/>
            <person name="Shang Y."/>
            <person name="Su Y."/>
            <person name="Zhang X."/>
            <person name="Liu X."/>
            <person name="Zhan S."/>
            <person name="St Leger R.J."/>
            <person name="Wang C."/>
        </authorList>
    </citation>
    <scope>NUCLEOTIDE SEQUENCE [LARGE SCALE GENOMIC DNA]</scope>
    <source>
        <strain evidence="3 4">ARSEF 1941</strain>
    </source>
</reference>
<feature type="compositionally biased region" description="Polar residues" evidence="1">
    <location>
        <begin position="207"/>
        <end position="233"/>
    </location>
</feature>
<protein>
    <submittedName>
        <fullName evidence="3">Helix-loop-helix DNA-binding domain protein</fullName>
    </submittedName>
</protein>
<dbReference type="PANTHER" id="PTHR47336:SF2">
    <property type="entry name" value="TRANSCRIPTION FACTOR HMS1-RELATED"/>
    <property type="match status" value="1"/>
</dbReference>
<dbReference type="PANTHER" id="PTHR47336">
    <property type="entry name" value="TRANSCRIPTION FACTOR HMS1-RELATED"/>
    <property type="match status" value="1"/>
</dbReference>
<dbReference type="STRING" id="1081103.A0A0B2WSP7"/>
<dbReference type="InterPro" id="IPR052099">
    <property type="entry name" value="Regulatory_TF_Diverse"/>
</dbReference>
<evidence type="ECO:0000313" key="4">
    <source>
        <dbReference type="Proteomes" id="UP000030816"/>
    </source>
</evidence>
<dbReference type="OrthoDB" id="2133190at2759"/>
<evidence type="ECO:0000259" key="2">
    <source>
        <dbReference type="Pfam" id="PF00010"/>
    </source>
</evidence>
<dbReference type="AlphaFoldDB" id="A0A0B2WSP7"/>
<dbReference type="RefSeq" id="XP_040680162.1">
    <property type="nucleotide sequence ID" value="XM_040821593.1"/>
</dbReference>
<dbReference type="GO" id="GO:0046983">
    <property type="term" value="F:protein dimerization activity"/>
    <property type="evidence" value="ECO:0007669"/>
    <property type="project" value="InterPro"/>
</dbReference>
<feature type="compositionally biased region" description="Polar residues" evidence="1">
    <location>
        <begin position="7"/>
        <end position="30"/>
    </location>
</feature>
<dbReference type="EMBL" id="AZHE01000005">
    <property type="protein sequence ID" value="KHN99096.1"/>
    <property type="molecule type" value="Genomic_DNA"/>
</dbReference>
<feature type="domain" description="BHLH" evidence="2">
    <location>
        <begin position="378"/>
        <end position="413"/>
    </location>
</feature>
<dbReference type="InterPro" id="IPR011598">
    <property type="entry name" value="bHLH_dom"/>
</dbReference>
<feature type="region of interest" description="Disordered" evidence="1">
    <location>
        <begin position="1"/>
        <end position="35"/>
    </location>
</feature>